<organism evidence="2 3">
    <name type="scientific">Altericroceibacterium indicum</name>
    <dbReference type="NCBI Taxonomy" id="374177"/>
    <lineage>
        <taxon>Bacteria</taxon>
        <taxon>Pseudomonadati</taxon>
        <taxon>Pseudomonadota</taxon>
        <taxon>Alphaproteobacteria</taxon>
        <taxon>Sphingomonadales</taxon>
        <taxon>Erythrobacteraceae</taxon>
        <taxon>Altericroceibacterium</taxon>
    </lineage>
</organism>
<name>A0A845AAW9_9SPHN</name>
<accession>A0A845AAW9</accession>
<dbReference type="Proteomes" id="UP000460561">
    <property type="component" value="Unassembled WGS sequence"/>
</dbReference>
<dbReference type="RefSeq" id="WP_160739108.1">
    <property type="nucleotide sequence ID" value="NZ_WTYQ01000002.1"/>
</dbReference>
<dbReference type="EMBL" id="WTYQ01000002">
    <property type="protein sequence ID" value="MXP25945.1"/>
    <property type="molecule type" value="Genomic_DNA"/>
</dbReference>
<gene>
    <name evidence="2" type="ORF">GRI39_07795</name>
</gene>
<dbReference type="AlphaFoldDB" id="A0A845AAW9"/>
<keyword evidence="1" id="KW-1133">Transmembrane helix</keyword>
<feature type="transmembrane region" description="Helical" evidence="1">
    <location>
        <begin position="45"/>
        <end position="63"/>
    </location>
</feature>
<evidence type="ECO:0000313" key="3">
    <source>
        <dbReference type="Proteomes" id="UP000460561"/>
    </source>
</evidence>
<proteinExistence type="predicted"/>
<feature type="transmembrane region" description="Helical" evidence="1">
    <location>
        <begin position="6"/>
        <end position="24"/>
    </location>
</feature>
<reference evidence="2 3" key="1">
    <citation type="submission" date="2019-12" db="EMBL/GenBank/DDBJ databases">
        <title>Genomic-based taxomic classification of the family Erythrobacteraceae.</title>
        <authorList>
            <person name="Xu L."/>
        </authorList>
    </citation>
    <scope>NUCLEOTIDE SEQUENCE [LARGE SCALE GENOMIC DNA]</scope>
    <source>
        <strain evidence="2 3">DSM 18604</strain>
    </source>
</reference>
<keyword evidence="1" id="KW-0812">Transmembrane</keyword>
<feature type="transmembrane region" description="Helical" evidence="1">
    <location>
        <begin position="69"/>
        <end position="92"/>
    </location>
</feature>
<keyword evidence="1" id="KW-0472">Membrane</keyword>
<keyword evidence="3" id="KW-1185">Reference proteome</keyword>
<comment type="caution">
    <text evidence="2">The sequence shown here is derived from an EMBL/GenBank/DDBJ whole genome shotgun (WGS) entry which is preliminary data.</text>
</comment>
<sequence>MTPHDMSSWIALFTGLYALAVGIGELRNPGGWAVMLKEFEAFHGLRFLTGVISIGIGGMIYLACNSQAPSGLAIGMSVVGGLMVVKGALLIASGDRFMGFARQLIGKVGSFLPGFVVFLGAVLILLAFAGL</sequence>
<protein>
    <submittedName>
        <fullName evidence="2">Uncharacterized protein</fullName>
    </submittedName>
</protein>
<evidence type="ECO:0000313" key="2">
    <source>
        <dbReference type="EMBL" id="MXP25945.1"/>
    </source>
</evidence>
<feature type="transmembrane region" description="Helical" evidence="1">
    <location>
        <begin position="104"/>
        <end position="129"/>
    </location>
</feature>
<evidence type="ECO:0000256" key="1">
    <source>
        <dbReference type="SAM" id="Phobius"/>
    </source>
</evidence>
<dbReference type="OrthoDB" id="7410390at2"/>